<evidence type="ECO:0000313" key="4">
    <source>
        <dbReference type="EMBL" id="KAG8573399.1"/>
    </source>
</evidence>
<proteinExistence type="predicted"/>
<feature type="compositionally biased region" description="Polar residues" evidence="3">
    <location>
        <begin position="88"/>
        <end position="102"/>
    </location>
</feature>
<sequence length="448" mass="49673">MPSILHSGGRSTEGSTGCFQPPMGRTSFLCLSPYSLSGKGPQKNPYGPGKGDTDLSKLAKEELVSSVDIPDPAATSDTTLTERPVTPGTDSTSRPWTASANSLDPESEFLTSRGLSMAVVTTLKASRKKVTFAIYHKIWKKFVTFCGDNPPSQSNPNILQILDFLQKGLEQGLSTSTLKVQVSALGAFCDRPLAEHRWVKRFILASSRIRPQILRRVPTWDLKLVLDALSRPPFEPLDSANIKNLTLKTTLLVAVTTARRLGEIQAISIKEPYMRVLSDRIILTLDPGFIPKVTSRFHRAQEITLPSFCENPSTSREASWHLLDVRRIVLAYIKATESWRLDNNLFIQFQGKNKGRKASKTSIARWLKLAISTCYTQQGKEIPTDLKAHSTRAMSTSWAEKRGASLEQICKAATWASSSTFIKHYRLDLPCSQDLSFGRKVLQAVIPP</sequence>
<name>A0AAV7BLM1_ENGPU</name>
<keyword evidence="1" id="KW-0238">DNA-binding</keyword>
<dbReference type="PANTHER" id="PTHR33066:SF2">
    <property type="entry name" value="FILAGGRIN-2-LIKE"/>
    <property type="match status" value="1"/>
</dbReference>
<dbReference type="InterPro" id="IPR010998">
    <property type="entry name" value="Integrase_recombinase_N"/>
</dbReference>
<comment type="caution">
    <text evidence="4">The sequence shown here is derived from an EMBL/GenBank/DDBJ whole genome shotgun (WGS) entry which is preliminary data.</text>
</comment>
<evidence type="ECO:0008006" key="6">
    <source>
        <dbReference type="Google" id="ProtNLM"/>
    </source>
</evidence>
<dbReference type="PANTHER" id="PTHR33066">
    <property type="entry name" value="INTEGRASE_SAM-LIKE_N DOMAIN-CONTAINING PROTEIN"/>
    <property type="match status" value="1"/>
</dbReference>
<organism evidence="4 5">
    <name type="scientific">Engystomops pustulosus</name>
    <name type="common">Tungara frog</name>
    <name type="synonym">Physalaemus pustulosus</name>
    <dbReference type="NCBI Taxonomy" id="76066"/>
    <lineage>
        <taxon>Eukaryota</taxon>
        <taxon>Metazoa</taxon>
        <taxon>Chordata</taxon>
        <taxon>Craniata</taxon>
        <taxon>Vertebrata</taxon>
        <taxon>Euteleostomi</taxon>
        <taxon>Amphibia</taxon>
        <taxon>Batrachia</taxon>
        <taxon>Anura</taxon>
        <taxon>Neobatrachia</taxon>
        <taxon>Hyloidea</taxon>
        <taxon>Leptodactylidae</taxon>
        <taxon>Leiuperinae</taxon>
        <taxon>Engystomops</taxon>
    </lineage>
</organism>
<feature type="region of interest" description="Disordered" evidence="3">
    <location>
        <begin position="66"/>
        <end position="102"/>
    </location>
</feature>
<dbReference type="Gene3D" id="1.10.150.130">
    <property type="match status" value="1"/>
</dbReference>
<keyword evidence="2" id="KW-0233">DNA recombination</keyword>
<reference evidence="4" key="1">
    <citation type="thesis" date="2020" institute="ProQuest LLC" country="789 East Eisenhower Parkway, Ann Arbor, MI, USA">
        <title>Comparative Genomics and Chromosome Evolution.</title>
        <authorList>
            <person name="Mudd A.B."/>
        </authorList>
    </citation>
    <scope>NUCLEOTIDE SEQUENCE</scope>
    <source>
        <strain evidence="4">237g6f4</strain>
        <tissue evidence="4">Blood</tissue>
    </source>
</reference>
<keyword evidence="5" id="KW-1185">Reference proteome</keyword>
<accession>A0AAV7BLM1</accession>
<gene>
    <name evidence="4" type="ORF">GDO81_012391</name>
</gene>
<evidence type="ECO:0000256" key="1">
    <source>
        <dbReference type="ARBA" id="ARBA00023125"/>
    </source>
</evidence>
<protein>
    <recommendedName>
        <fullName evidence="6">Tyr recombinase domain-containing protein</fullName>
    </recommendedName>
</protein>
<dbReference type="GO" id="GO:0006310">
    <property type="term" value="P:DNA recombination"/>
    <property type="evidence" value="ECO:0007669"/>
    <property type="project" value="UniProtKB-KW"/>
</dbReference>
<dbReference type="GO" id="GO:0015074">
    <property type="term" value="P:DNA integration"/>
    <property type="evidence" value="ECO:0007669"/>
    <property type="project" value="InterPro"/>
</dbReference>
<dbReference type="AlphaFoldDB" id="A0AAV7BLM1"/>
<dbReference type="Gene3D" id="1.10.443.10">
    <property type="entry name" value="Intergrase catalytic core"/>
    <property type="match status" value="1"/>
</dbReference>
<dbReference type="InterPro" id="IPR013762">
    <property type="entry name" value="Integrase-like_cat_sf"/>
</dbReference>
<evidence type="ECO:0000256" key="2">
    <source>
        <dbReference type="ARBA" id="ARBA00023172"/>
    </source>
</evidence>
<dbReference type="InterPro" id="IPR011010">
    <property type="entry name" value="DNA_brk_join_enz"/>
</dbReference>
<dbReference type="EMBL" id="WNYA01000005">
    <property type="protein sequence ID" value="KAG8573399.1"/>
    <property type="molecule type" value="Genomic_DNA"/>
</dbReference>
<dbReference type="Proteomes" id="UP000824782">
    <property type="component" value="Unassembled WGS sequence"/>
</dbReference>
<evidence type="ECO:0000313" key="5">
    <source>
        <dbReference type="Proteomes" id="UP000824782"/>
    </source>
</evidence>
<dbReference type="SUPFAM" id="SSF56349">
    <property type="entry name" value="DNA breaking-rejoining enzymes"/>
    <property type="match status" value="1"/>
</dbReference>
<evidence type="ECO:0000256" key="3">
    <source>
        <dbReference type="SAM" id="MobiDB-lite"/>
    </source>
</evidence>
<dbReference type="GO" id="GO:0003677">
    <property type="term" value="F:DNA binding"/>
    <property type="evidence" value="ECO:0007669"/>
    <property type="project" value="UniProtKB-KW"/>
</dbReference>